<accession>A0A6N6M9Q3</accession>
<name>A0A6N6M9Q3_9FLAO</name>
<comment type="caution">
    <text evidence="1">The sequence shown here is derived from an EMBL/GenBank/DDBJ whole genome shotgun (WGS) entry which is preliminary data.</text>
</comment>
<proteinExistence type="predicted"/>
<keyword evidence="2" id="KW-1185">Reference proteome</keyword>
<dbReference type="EMBL" id="WACR01000001">
    <property type="protein sequence ID" value="KAB1065942.1"/>
    <property type="molecule type" value="Genomic_DNA"/>
</dbReference>
<organism evidence="1 2">
    <name type="scientific">Salibacter halophilus</name>
    <dbReference type="NCBI Taxonomy" id="1803916"/>
    <lineage>
        <taxon>Bacteria</taxon>
        <taxon>Pseudomonadati</taxon>
        <taxon>Bacteroidota</taxon>
        <taxon>Flavobacteriia</taxon>
        <taxon>Flavobacteriales</taxon>
        <taxon>Salibacteraceae</taxon>
        <taxon>Salibacter</taxon>
    </lineage>
</organism>
<evidence type="ECO:0000313" key="2">
    <source>
        <dbReference type="Proteomes" id="UP000435357"/>
    </source>
</evidence>
<reference evidence="1 2" key="1">
    <citation type="submission" date="2019-09" db="EMBL/GenBank/DDBJ databases">
        <title>Genomes of Cryomorphaceae.</title>
        <authorList>
            <person name="Bowman J.P."/>
        </authorList>
    </citation>
    <scope>NUCLEOTIDE SEQUENCE [LARGE SCALE GENOMIC DNA]</scope>
    <source>
        <strain evidence="1 2">KCTC 52047</strain>
    </source>
</reference>
<dbReference type="AlphaFoldDB" id="A0A6N6M9Q3"/>
<protein>
    <submittedName>
        <fullName evidence="1">SH3 domain-containing protein</fullName>
    </submittedName>
</protein>
<dbReference type="Proteomes" id="UP000435357">
    <property type="component" value="Unassembled WGS sequence"/>
</dbReference>
<sequence>MIRSLIILYLLSFNLTNGQELQNGLILPEQNEDEEICCIYSPENGFTVYDRPDGEKIGRLTRNVDQNVGDQSFYRIYFVNHRTKTETQIGLEHFQEIAYEIWALTYSERKDGFVKITYANQDFWLKQSDIENVGFELVEWQSFLADNVNNLLGYYANDPGLNLREKPNTDSGIIRTLKGDTNQISPTNEHHGLWTKVKVIISKEHPCATDLTEEENIIEELEGWIKIVDDNGLPNLWYYSRGC</sequence>
<evidence type="ECO:0000313" key="1">
    <source>
        <dbReference type="EMBL" id="KAB1065942.1"/>
    </source>
</evidence>
<dbReference type="OrthoDB" id="892146at2"/>
<dbReference type="RefSeq" id="WP_151165930.1">
    <property type="nucleotide sequence ID" value="NZ_WACR01000001.1"/>
</dbReference>
<gene>
    <name evidence="1" type="ORF">F3059_00280</name>
</gene>